<dbReference type="EMBL" id="JAMYWD010000001">
    <property type="protein sequence ID" value="KAJ4980339.1"/>
    <property type="molecule type" value="Genomic_DNA"/>
</dbReference>
<accession>A0A9Q0R277</accession>
<evidence type="ECO:0000313" key="1">
    <source>
        <dbReference type="EMBL" id="KAJ4980339.1"/>
    </source>
</evidence>
<evidence type="ECO:0000313" key="2">
    <source>
        <dbReference type="Proteomes" id="UP001141806"/>
    </source>
</evidence>
<dbReference type="Proteomes" id="UP001141806">
    <property type="component" value="Unassembled WGS sequence"/>
</dbReference>
<proteinExistence type="predicted"/>
<dbReference type="OrthoDB" id="206848at2759"/>
<comment type="caution">
    <text evidence="1">The sequence shown here is derived from an EMBL/GenBank/DDBJ whole genome shotgun (WGS) entry which is preliminary data.</text>
</comment>
<dbReference type="AlphaFoldDB" id="A0A9Q0R277"/>
<reference evidence="1" key="1">
    <citation type="journal article" date="2023" name="Plant J.">
        <title>The genome of the king protea, Protea cynaroides.</title>
        <authorList>
            <person name="Chang J."/>
            <person name="Duong T.A."/>
            <person name="Schoeman C."/>
            <person name="Ma X."/>
            <person name="Roodt D."/>
            <person name="Barker N."/>
            <person name="Li Z."/>
            <person name="Van de Peer Y."/>
            <person name="Mizrachi E."/>
        </authorList>
    </citation>
    <scope>NUCLEOTIDE SEQUENCE</scope>
    <source>
        <tissue evidence="1">Young leaves</tissue>
    </source>
</reference>
<dbReference type="PANTHER" id="PTHR34043">
    <property type="entry name" value="ALPHA/BETA-HYDROLASES SUPERFAMILY PROTEIN"/>
    <property type="match status" value="1"/>
</dbReference>
<keyword evidence="2" id="KW-1185">Reference proteome</keyword>
<sequence length="149" mass="16432">MIRFRIAALQLAELLVSSMVHLVYGFYIFSTAVAMDISQALNECFKPNVNVNTEIDMNLNSQASTNLDDLPPIVLIHGIFGFGKGRLGGCLILREQRRRMTSIATEAPIFSGWTSGHLQGKKVIIFGASYKFISLINSNHKAPSSTKTQ</sequence>
<protein>
    <submittedName>
        <fullName evidence="1">Uncharacterized protein</fullName>
    </submittedName>
</protein>
<organism evidence="1 2">
    <name type="scientific">Protea cynaroides</name>
    <dbReference type="NCBI Taxonomy" id="273540"/>
    <lineage>
        <taxon>Eukaryota</taxon>
        <taxon>Viridiplantae</taxon>
        <taxon>Streptophyta</taxon>
        <taxon>Embryophyta</taxon>
        <taxon>Tracheophyta</taxon>
        <taxon>Spermatophyta</taxon>
        <taxon>Magnoliopsida</taxon>
        <taxon>Proteales</taxon>
        <taxon>Proteaceae</taxon>
        <taxon>Protea</taxon>
    </lineage>
</organism>
<name>A0A9Q0R277_9MAGN</name>
<dbReference type="PANTHER" id="PTHR34043:SF3">
    <property type="entry name" value="ALPHA_BETA-HYDROLASES SUPERFAMILY PROTEIN"/>
    <property type="match status" value="1"/>
</dbReference>
<gene>
    <name evidence="1" type="ORF">NE237_031176</name>
</gene>